<dbReference type="EMBL" id="UGOG01000001">
    <property type="protein sequence ID" value="STX64173.1"/>
    <property type="molecule type" value="Genomic_DNA"/>
</dbReference>
<evidence type="ECO:0000313" key="4">
    <source>
        <dbReference type="Proteomes" id="UP000254040"/>
    </source>
</evidence>
<sequence length="306" mass="35671">MAFKEPWKPEGFDNYLSHFPSTPDLKLHASQNITHQFCDIWNLGLKSLEKRLDGLNKNVTIVFVRGYLGRYLLKSLKEPAHLLRRLGYDSIIMKQTAGGSYKDNVQMMYQQLKHRQNREHFIFCAHSRGGLECLSLLTEHEDIRNKTNALIMSQTAYGSSFVLESILHGEHQKTNYSWYRSLSEKMQRVMLSAIRARVGGEELTSRVWPKLIKTVEKQQFNFPVIQTASWSVQPTLWLDSFHDRLNEIRPACAHDGQFFLNDLIWPNINHVLLPHLDHAQPVVGGFNFNHKHYWLTLIKMIMQNTI</sequence>
<protein>
    <recommendedName>
        <fullName evidence="5">DUF676 domain-containing protein</fullName>
    </recommendedName>
</protein>
<dbReference type="InterPro" id="IPR029058">
    <property type="entry name" value="AB_hydrolase_fold"/>
</dbReference>
<keyword evidence="3" id="KW-1185">Reference proteome</keyword>
<evidence type="ECO:0000313" key="3">
    <source>
        <dbReference type="Proteomes" id="UP000054985"/>
    </source>
</evidence>
<dbReference type="AlphaFoldDB" id="A0A378JZW3"/>
<dbReference type="OrthoDB" id="9027207at2"/>
<evidence type="ECO:0000313" key="1">
    <source>
        <dbReference type="EMBL" id="KTD34454.1"/>
    </source>
</evidence>
<dbReference type="STRING" id="39962.Lmor_1851"/>
<dbReference type="RefSeq" id="WP_028382898.1">
    <property type="nucleotide sequence ID" value="NZ_CAAAJG010000050.1"/>
</dbReference>
<accession>A0A378JZW3</accession>
<dbReference type="Gene3D" id="3.40.50.1820">
    <property type="entry name" value="alpha/beta hydrolase"/>
    <property type="match status" value="1"/>
</dbReference>
<evidence type="ECO:0000313" key="2">
    <source>
        <dbReference type="EMBL" id="STX64173.1"/>
    </source>
</evidence>
<dbReference type="SUPFAM" id="SSF53474">
    <property type="entry name" value="alpha/beta-Hydrolases"/>
    <property type="match status" value="1"/>
</dbReference>
<gene>
    <name evidence="1" type="ORF">Lmor_1851</name>
    <name evidence="2" type="ORF">NCTC12239_03135</name>
</gene>
<proteinExistence type="predicted"/>
<dbReference type="Proteomes" id="UP000054985">
    <property type="component" value="Unassembled WGS sequence"/>
</dbReference>
<dbReference type="EMBL" id="LNYN01000020">
    <property type="protein sequence ID" value="KTD34454.1"/>
    <property type="molecule type" value="Genomic_DNA"/>
</dbReference>
<evidence type="ECO:0008006" key="5">
    <source>
        <dbReference type="Google" id="ProtNLM"/>
    </source>
</evidence>
<dbReference type="Proteomes" id="UP000254040">
    <property type="component" value="Unassembled WGS sequence"/>
</dbReference>
<reference evidence="1 3" key="1">
    <citation type="submission" date="2015-11" db="EMBL/GenBank/DDBJ databases">
        <title>Genomic analysis of 38 Legionella species identifies large and diverse effector repertoires.</title>
        <authorList>
            <person name="Burstein D."/>
            <person name="Amaro F."/>
            <person name="Zusman T."/>
            <person name="Lifshitz Z."/>
            <person name="Cohen O."/>
            <person name="Gilbert J.A."/>
            <person name="Pupko T."/>
            <person name="Shuman H.A."/>
            <person name="Segal G."/>
        </authorList>
    </citation>
    <scope>NUCLEOTIDE SEQUENCE [LARGE SCALE GENOMIC DNA]</scope>
    <source>
        <strain evidence="1 3">ATCC 43877</strain>
    </source>
</reference>
<organism evidence="2 4">
    <name type="scientific">Legionella moravica</name>
    <dbReference type="NCBI Taxonomy" id="39962"/>
    <lineage>
        <taxon>Bacteria</taxon>
        <taxon>Pseudomonadati</taxon>
        <taxon>Pseudomonadota</taxon>
        <taxon>Gammaproteobacteria</taxon>
        <taxon>Legionellales</taxon>
        <taxon>Legionellaceae</taxon>
        <taxon>Legionella</taxon>
    </lineage>
</organism>
<name>A0A378JZW3_9GAMM</name>
<reference evidence="2 4" key="2">
    <citation type="submission" date="2018-06" db="EMBL/GenBank/DDBJ databases">
        <authorList>
            <consortium name="Pathogen Informatics"/>
            <person name="Doyle S."/>
        </authorList>
    </citation>
    <scope>NUCLEOTIDE SEQUENCE [LARGE SCALE GENOMIC DNA]</scope>
    <source>
        <strain evidence="2 4">NCTC12239</strain>
    </source>
</reference>